<dbReference type="PANTHER" id="PTHR39468">
    <property type="entry name" value="CHROMOSOME 7, WHOLE GENOME SHOTGUN SEQUENCE"/>
    <property type="match status" value="1"/>
</dbReference>
<dbReference type="Proteomes" id="UP001166286">
    <property type="component" value="Unassembled WGS sequence"/>
</dbReference>
<evidence type="ECO:0000256" key="1">
    <source>
        <dbReference type="SAM" id="MobiDB-lite"/>
    </source>
</evidence>
<dbReference type="EMBL" id="JAFEKC020000001">
    <property type="protein sequence ID" value="KAK0517301.1"/>
    <property type="molecule type" value="Genomic_DNA"/>
</dbReference>
<dbReference type="GO" id="GO:0005739">
    <property type="term" value="C:mitochondrion"/>
    <property type="evidence" value="ECO:0007669"/>
    <property type="project" value="InterPro"/>
</dbReference>
<proteinExistence type="predicted"/>
<protein>
    <recommendedName>
        <fullName evidence="2">Mtf2-like C-terminal domain-containing protein</fullName>
    </recommendedName>
</protein>
<dbReference type="InterPro" id="IPR043837">
    <property type="entry name" value="Mtf2-like_C"/>
</dbReference>
<dbReference type="PANTHER" id="PTHR39468:SF1">
    <property type="entry name" value="MTF2-LIKE C-TERMINAL DOMAIN-CONTAINING PROTEIN"/>
    <property type="match status" value="1"/>
</dbReference>
<accession>A0AA39UF70</accession>
<gene>
    <name evidence="3" type="ORF">JMJ35_000456</name>
</gene>
<feature type="region of interest" description="Disordered" evidence="1">
    <location>
        <begin position="71"/>
        <end position="100"/>
    </location>
</feature>
<name>A0AA39UF70_9LECA</name>
<reference evidence="3" key="1">
    <citation type="submission" date="2023-03" db="EMBL/GenBank/DDBJ databases">
        <title>Complete genome of Cladonia borealis.</title>
        <authorList>
            <person name="Park H."/>
        </authorList>
    </citation>
    <scope>NUCLEOTIDE SEQUENCE</scope>
    <source>
        <strain evidence="3">ANT050790</strain>
    </source>
</reference>
<feature type="domain" description="Mtf2-like C-terminal" evidence="2">
    <location>
        <begin position="244"/>
        <end position="460"/>
    </location>
</feature>
<sequence>MSLRKALGAPATVSYATQSSSLLPFLYCTRTLLQQSHRTGSSQWGRASPPFRQFTCLHKTHAQAYKTRRDHNVPFEGDPYTQPDVSFGNPNPQSSKRSTITKTEKAVFDRIFKDLSQPPPSPLSSQQDAEVEDIDAEAEVSPEVDNLERSFNLNEDLNAIFDAAIRELRLREEAATLAPSHKHHPQYEYLPQERAIDSVIATDAGWRTFKRPLRLSMGSSITLSSGMVTKSTQLRLEKAAEKHNDVVSRLLERASTDVEIWGVLQREVFSVVSELNEKIEEDKRGRRKEMEVEEAKERSKKMVGEGEGEEIGKHLVKRKRESNVKKEEIIEREVSMGLATNELFYILQENYAEYLLRALRLLRSHHPTSNYALYLLPTIKRLGPISYVLGTSPGLYNELLFLKWTEYSDLHGMADLLQEMMDKGIETNSVTMVLLARLRRLRRYGRVGKMGPVVQHYWHMRGTLEGYRRIVGLEARAKEEEFQREERESMTARRENLAELE</sequence>
<feature type="compositionally biased region" description="Polar residues" evidence="1">
    <location>
        <begin position="88"/>
        <end position="100"/>
    </location>
</feature>
<evidence type="ECO:0000313" key="4">
    <source>
        <dbReference type="Proteomes" id="UP001166286"/>
    </source>
</evidence>
<evidence type="ECO:0000313" key="3">
    <source>
        <dbReference type="EMBL" id="KAK0517301.1"/>
    </source>
</evidence>
<organism evidence="3 4">
    <name type="scientific">Cladonia borealis</name>
    <dbReference type="NCBI Taxonomy" id="184061"/>
    <lineage>
        <taxon>Eukaryota</taxon>
        <taxon>Fungi</taxon>
        <taxon>Dikarya</taxon>
        <taxon>Ascomycota</taxon>
        <taxon>Pezizomycotina</taxon>
        <taxon>Lecanoromycetes</taxon>
        <taxon>OSLEUM clade</taxon>
        <taxon>Lecanoromycetidae</taxon>
        <taxon>Lecanorales</taxon>
        <taxon>Lecanorineae</taxon>
        <taxon>Cladoniaceae</taxon>
        <taxon>Cladonia</taxon>
    </lineage>
</organism>
<feature type="region of interest" description="Disordered" evidence="1">
    <location>
        <begin position="283"/>
        <end position="304"/>
    </location>
</feature>
<dbReference type="InterPro" id="IPR040009">
    <property type="entry name" value="Mtf2/C5D6.12-like"/>
</dbReference>
<evidence type="ECO:0000259" key="2">
    <source>
        <dbReference type="Pfam" id="PF19189"/>
    </source>
</evidence>
<dbReference type="AlphaFoldDB" id="A0AA39UF70"/>
<feature type="region of interest" description="Disordered" evidence="1">
    <location>
        <begin position="482"/>
        <end position="501"/>
    </location>
</feature>
<dbReference type="Pfam" id="PF19189">
    <property type="entry name" value="Mtf2"/>
    <property type="match status" value="1"/>
</dbReference>
<keyword evidence="4" id="KW-1185">Reference proteome</keyword>
<comment type="caution">
    <text evidence="3">The sequence shown here is derived from an EMBL/GenBank/DDBJ whole genome shotgun (WGS) entry which is preliminary data.</text>
</comment>